<organism evidence="3 4">
    <name type="scientific">Dendrobium chrysotoxum</name>
    <name type="common">Orchid</name>
    <dbReference type="NCBI Taxonomy" id="161865"/>
    <lineage>
        <taxon>Eukaryota</taxon>
        <taxon>Viridiplantae</taxon>
        <taxon>Streptophyta</taxon>
        <taxon>Embryophyta</taxon>
        <taxon>Tracheophyta</taxon>
        <taxon>Spermatophyta</taxon>
        <taxon>Magnoliopsida</taxon>
        <taxon>Liliopsida</taxon>
        <taxon>Asparagales</taxon>
        <taxon>Orchidaceae</taxon>
        <taxon>Epidendroideae</taxon>
        <taxon>Malaxideae</taxon>
        <taxon>Dendrobiinae</taxon>
        <taxon>Dendrobium</taxon>
    </lineage>
</organism>
<sequence>MMAAGTSAKVYPWGSPPKGAITKKIDFFGLNVIFLVGLLDARHFTIQLSNDLDYNHVFIRRFYYVNNCQMRLLKWTLFFNVKEESPIIPIWIAFLNLCLHLLILMFFMLWVQFLVDRYKWIRLLLLGQGLQFKNKITEISSIHRHGRSTSHQGVLK</sequence>
<feature type="domain" description="DUF4283" evidence="2">
    <location>
        <begin position="36"/>
        <end position="82"/>
    </location>
</feature>
<proteinExistence type="predicted"/>
<gene>
    <name evidence="3" type="ORF">IEQ34_005174</name>
</gene>
<keyword evidence="4" id="KW-1185">Reference proteome</keyword>
<comment type="caution">
    <text evidence="3">The sequence shown here is derived from an EMBL/GenBank/DDBJ whole genome shotgun (WGS) entry which is preliminary data.</text>
</comment>
<accession>A0AAV7H844</accession>
<dbReference type="EMBL" id="JAGFBR010000006">
    <property type="protein sequence ID" value="KAH0465071.1"/>
    <property type="molecule type" value="Genomic_DNA"/>
</dbReference>
<dbReference type="Proteomes" id="UP000775213">
    <property type="component" value="Unassembled WGS sequence"/>
</dbReference>
<dbReference type="AlphaFoldDB" id="A0AAV7H844"/>
<dbReference type="Pfam" id="PF14111">
    <property type="entry name" value="DUF4283"/>
    <property type="match status" value="1"/>
</dbReference>
<evidence type="ECO:0000256" key="1">
    <source>
        <dbReference type="SAM" id="Phobius"/>
    </source>
</evidence>
<feature type="transmembrane region" description="Helical" evidence="1">
    <location>
        <begin position="88"/>
        <end position="115"/>
    </location>
</feature>
<dbReference type="PANTHER" id="PTHR31286">
    <property type="entry name" value="GLYCINE-RICH CELL WALL STRUCTURAL PROTEIN 1.8-LIKE"/>
    <property type="match status" value="1"/>
</dbReference>
<dbReference type="InterPro" id="IPR040256">
    <property type="entry name" value="At4g02000-like"/>
</dbReference>
<keyword evidence="1" id="KW-0472">Membrane</keyword>
<evidence type="ECO:0000313" key="4">
    <source>
        <dbReference type="Proteomes" id="UP000775213"/>
    </source>
</evidence>
<evidence type="ECO:0000313" key="3">
    <source>
        <dbReference type="EMBL" id="KAH0465071.1"/>
    </source>
</evidence>
<dbReference type="PANTHER" id="PTHR31286:SF179">
    <property type="entry name" value="RNASE H TYPE-1 DOMAIN-CONTAINING PROTEIN"/>
    <property type="match status" value="1"/>
</dbReference>
<reference evidence="3 4" key="1">
    <citation type="journal article" date="2021" name="Hortic Res">
        <title>Chromosome-scale assembly of the Dendrobium chrysotoxum genome enhances the understanding of orchid evolution.</title>
        <authorList>
            <person name="Zhang Y."/>
            <person name="Zhang G.Q."/>
            <person name="Zhang D."/>
            <person name="Liu X.D."/>
            <person name="Xu X.Y."/>
            <person name="Sun W.H."/>
            <person name="Yu X."/>
            <person name="Zhu X."/>
            <person name="Wang Z.W."/>
            <person name="Zhao X."/>
            <person name="Zhong W.Y."/>
            <person name="Chen H."/>
            <person name="Yin W.L."/>
            <person name="Huang T."/>
            <person name="Niu S.C."/>
            <person name="Liu Z.J."/>
        </authorList>
    </citation>
    <scope>NUCLEOTIDE SEQUENCE [LARGE SCALE GENOMIC DNA]</scope>
    <source>
        <strain evidence="3">Lindl</strain>
    </source>
</reference>
<protein>
    <recommendedName>
        <fullName evidence="2">DUF4283 domain-containing protein</fullName>
    </recommendedName>
</protein>
<name>A0AAV7H844_DENCH</name>
<dbReference type="InterPro" id="IPR025558">
    <property type="entry name" value="DUF4283"/>
</dbReference>
<keyword evidence="1" id="KW-0812">Transmembrane</keyword>
<keyword evidence="1" id="KW-1133">Transmembrane helix</keyword>
<evidence type="ECO:0000259" key="2">
    <source>
        <dbReference type="Pfam" id="PF14111"/>
    </source>
</evidence>